<organism evidence="1 2">
    <name type="scientific">Chitinophaga polysaccharea</name>
    <dbReference type="NCBI Taxonomy" id="1293035"/>
    <lineage>
        <taxon>Bacteria</taxon>
        <taxon>Pseudomonadati</taxon>
        <taxon>Bacteroidota</taxon>
        <taxon>Chitinophagia</taxon>
        <taxon>Chitinophagales</taxon>
        <taxon>Chitinophagaceae</taxon>
        <taxon>Chitinophaga</taxon>
    </lineage>
</organism>
<accession>A0A561Q1U5</accession>
<dbReference type="EMBL" id="VIWO01000001">
    <property type="protein sequence ID" value="TWF44352.1"/>
    <property type="molecule type" value="Genomic_DNA"/>
</dbReference>
<evidence type="ECO:0000313" key="2">
    <source>
        <dbReference type="Proteomes" id="UP000320811"/>
    </source>
</evidence>
<evidence type="ECO:0000313" key="1">
    <source>
        <dbReference type="EMBL" id="TWF44352.1"/>
    </source>
</evidence>
<gene>
    <name evidence="1" type="ORF">FHW36_101272</name>
</gene>
<keyword evidence="2" id="KW-1185">Reference proteome</keyword>
<dbReference type="Proteomes" id="UP000320811">
    <property type="component" value="Unassembled WGS sequence"/>
</dbReference>
<dbReference type="AlphaFoldDB" id="A0A561Q1U5"/>
<comment type="caution">
    <text evidence="1">The sequence shown here is derived from an EMBL/GenBank/DDBJ whole genome shotgun (WGS) entry which is preliminary data.</text>
</comment>
<name>A0A561Q1U5_9BACT</name>
<sequence length="48" mass="5888">MRKEFMSIHYRIVNILRHSAEVLIRRSHYCLWTIKYTLTLTHTSHHHG</sequence>
<protein>
    <submittedName>
        <fullName evidence="1">Uncharacterized protein</fullName>
    </submittedName>
</protein>
<proteinExistence type="predicted"/>
<reference evidence="1 2" key="1">
    <citation type="submission" date="2019-06" db="EMBL/GenBank/DDBJ databases">
        <title>Sorghum-associated microbial communities from plants grown in Nebraska, USA.</title>
        <authorList>
            <person name="Schachtman D."/>
        </authorList>
    </citation>
    <scope>NUCLEOTIDE SEQUENCE [LARGE SCALE GENOMIC DNA]</scope>
    <source>
        <strain evidence="1 2">1209</strain>
    </source>
</reference>